<accession>A0A351TZR6</accession>
<dbReference type="PANTHER" id="PTHR33175">
    <property type="entry name" value="DNA-BINDING PROTEIN HU"/>
    <property type="match status" value="1"/>
</dbReference>
<dbReference type="AlphaFoldDB" id="A0A351TZR6"/>
<dbReference type="PRINTS" id="PR01727">
    <property type="entry name" value="DNABINDINGHU"/>
</dbReference>
<dbReference type="InterPro" id="IPR000119">
    <property type="entry name" value="Hist_DNA-bd"/>
</dbReference>
<comment type="similarity">
    <text evidence="1 4">Belongs to the bacterial histone-like protein family.</text>
</comment>
<reference evidence="5" key="2">
    <citation type="submission" date="2020-01" db="EMBL/GenBank/DDBJ databases">
        <authorList>
            <person name="Campanaro S."/>
        </authorList>
    </citation>
    <scope>NUCLEOTIDE SEQUENCE</scope>
    <source>
        <strain evidence="5">AS06rmzACSIP_7</strain>
    </source>
</reference>
<evidence type="ECO:0000256" key="1">
    <source>
        <dbReference type="ARBA" id="ARBA00010529"/>
    </source>
</evidence>
<dbReference type="InterPro" id="IPR010992">
    <property type="entry name" value="IHF-like_DNA-bd_dom_sf"/>
</dbReference>
<keyword evidence="2" id="KW-0226">DNA condensation</keyword>
<dbReference type="SUPFAM" id="SSF47729">
    <property type="entry name" value="IHF-like DNA-binding proteins"/>
    <property type="match status" value="1"/>
</dbReference>
<dbReference type="EMBL" id="JAAYEE010000098">
    <property type="protein sequence ID" value="NLW34994.1"/>
    <property type="molecule type" value="Genomic_DNA"/>
</dbReference>
<name>A0A351TZR6_9BACT</name>
<dbReference type="Proteomes" id="UP000777265">
    <property type="component" value="Unassembled WGS sequence"/>
</dbReference>
<dbReference type="PROSITE" id="PS00045">
    <property type="entry name" value="HISTONE_LIKE"/>
    <property type="match status" value="1"/>
</dbReference>
<dbReference type="GO" id="GO:0005829">
    <property type="term" value="C:cytosol"/>
    <property type="evidence" value="ECO:0007669"/>
    <property type="project" value="TreeGrafter"/>
</dbReference>
<organism evidence="5 6">
    <name type="scientific">Syntrophorhabdus aromaticivorans</name>
    <dbReference type="NCBI Taxonomy" id="328301"/>
    <lineage>
        <taxon>Bacteria</taxon>
        <taxon>Pseudomonadati</taxon>
        <taxon>Thermodesulfobacteriota</taxon>
        <taxon>Syntrophorhabdia</taxon>
        <taxon>Syntrophorhabdales</taxon>
        <taxon>Syntrophorhabdaceae</taxon>
        <taxon>Syntrophorhabdus</taxon>
    </lineage>
</organism>
<dbReference type="SMART" id="SM00411">
    <property type="entry name" value="BHL"/>
    <property type="match status" value="1"/>
</dbReference>
<dbReference type="InterPro" id="IPR020816">
    <property type="entry name" value="Histone-like_DNA-bd_CS"/>
</dbReference>
<reference evidence="5" key="1">
    <citation type="journal article" date="2020" name="Biotechnol. Biofuels">
        <title>New insights from the biogas microbiome by comprehensive genome-resolved metagenomics of nearly 1600 species originating from multiple anaerobic digesters.</title>
        <authorList>
            <person name="Campanaro S."/>
            <person name="Treu L."/>
            <person name="Rodriguez-R L.M."/>
            <person name="Kovalovszki A."/>
            <person name="Ziels R.M."/>
            <person name="Maus I."/>
            <person name="Zhu X."/>
            <person name="Kougias P.G."/>
            <person name="Basile A."/>
            <person name="Luo G."/>
            <person name="Schluter A."/>
            <person name="Konstantinidis K.T."/>
            <person name="Angelidaki I."/>
        </authorList>
    </citation>
    <scope>NUCLEOTIDE SEQUENCE</scope>
    <source>
        <strain evidence="5">AS06rmzACSIP_7</strain>
    </source>
</reference>
<evidence type="ECO:0000256" key="2">
    <source>
        <dbReference type="ARBA" id="ARBA00023067"/>
    </source>
</evidence>
<comment type="caution">
    <text evidence="5">The sequence shown here is derived from an EMBL/GenBank/DDBJ whole genome shotgun (WGS) entry which is preliminary data.</text>
</comment>
<evidence type="ECO:0000256" key="3">
    <source>
        <dbReference type="ARBA" id="ARBA00023125"/>
    </source>
</evidence>
<evidence type="ECO:0000256" key="4">
    <source>
        <dbReference type="RuleBase" id="RU003939"/>
    </source>
</evidence>
<dbReference type="GO" id="GO:0003677">
    <property type="term" value="F:DNA binding"/>
    <property type="evidence" value="ECO:0007669"/>
    <property type="project" value="UniProtKB-KW"/>
</dbReference>
<gene>
    <name evidence="5" type="ORF">GXY80_05850</name>
</gene>
<evidence type="ECO:0000313" key="6">
    <source>
        <dbReference type="Proteomes" id="UP000777265"/>
    </source>
</evidence>
<dbReference type="GO" id="GO:0030527">
    <property type="term" value="F:structural constituent of chromatin"/>
    <property type="evidence" value="ECO:0007669"/>
    <property type="project" value="InterPro"/>
</dbReference>
<dbReference type="GO" id="GO:0030261">
    <property type="term" value="P:chromosome condensation"/>
    <property type="evidence" value="ECO:0007669"/>
    <property type="project" value="UniProtKB-KW"/>
</dbReference>
<dbReference type="Gene3D" id="4.10.520.10">
    <property type="entry name" value="IHF-like DNA-binding proteins"/>
    <property type="match status" value="1"/>
</dbReference>
<dbReference type="Pfam" id="PF00216">
    <property type="entry name" value="Bac_DNA_binding"/>
    <property type="match status" value="1"/>
</dbReference>
<dbReference type="CDD" id="cd13831">
    <property type="entry name" value="HU"/>
    <property type="match status" value="1"/>
</dbReference>
<evidence type="ECO:0000313" key="5">
    <source>
        <dbReference type="EMBL" id="NLW34994.1"/>
    </source>
</evidence>
<dbReference type="PANTHER" id="PTHR33175:SF3">
    <property type="entry name" value="DNA-BINDING PROTEIN HU-BETA"/>
    <property type="match status" value="1"/>
</dbReference>
<protein>
    <submittedName>
        <fullName evidence="5">HU family DNA-binding protein</fullName>
    </submittedName>
</protein>
<dbReference type="STRING" id="909663.GCA_000512235_02596"/>
<proteinExistence type="inferred from homology"/>
<sequence>MTKAELIGKMAVGAKISKAAAGKALDAFVDGVKTSLKEEERVTLVGFGTFSISKRKARKGRNPRTGKEIKIPARKIPKFTPGKAFKDAV</sequence>
<keyword evidence="3 5" id="KW-0238">DNA-binding</keyword>